<dbReference type="EMBL" id="CP033433">
    <property type="protein sequence ID" value="AYQ71710.1"/>
    <property type="molecule type" value="Genomic_DNA"/>
</dbReference>
<dbReference type="SMART" id="SM00278">
    <property type="entry name" value="HhH1"/>
    <property type="match status" value="2"/>
</dbReference>
<evidence type="ECO:0000256" key="2">
    <source>
        <dbReference type="SAM" id="Phobius"/>
    </source>
</evidence>
<proteinExistence type="predicted"/>
<feature type="region of interest" description="Disordered" evidence="1">
    <location>
        <begin position="52"/>
        <end position="116"/>
    </location>
</feature>
<dbReference type="Pfam" id="PF12836">
    <property type="entry name" value="HHH_3"/>
    <property type="match status" value="1"/>
</dbReference>
<keyword evidence="2" id="KW-0472">Membrane</keyword>
<organism evidence="4 5">
    <name type="scientific">Cohnella candidum</name>
    <dbReference type="NCBI Taxonomy" id="2674991"/>
    <lineage>
        <taxon>Bacteria</taxon>
        <taxon>Bacillati</taxon>
        <taxon>Bacillota</taxon>
        <taxon>Bacilli</taxon>
        <taxon>Bacillales</taxon>
        <taxon>Paenibacillaceae</taxon>
        <taxon>Cohnella</taxon>
    </lineage>
</organism>
<dbReference type="Proteomes" id="UP000269097">
    <property type="component" value="Chromosome"/>
</dbReference>
<dbReference type="PANTHER" id="PTHR21180:SF32">
    <property type="entry name" value="ENDONUCLEASE_EXONUCLEASE_PHOSPHATASE FAMILY DOMAIN-CONTAINING PROTEIN 1"/>
    <property type="match status" value="1"/>
</dbReference>
<dbReference type="GO" id="GO:0015628">
    <property type="term" value="P:protein secretion by the type II secretion system"/>
    <property type="evidence" value="ECO:0007669"/>
    <property type="project" value="TreeGrafter"/>
</dbReference>
<reference evidence="4 5" key="1">
    <citation type="submission" date="2018-10" db="EMBL/GenBank/DDBJ databases">
        <title>Genome Sequence of Cohnella sp.</title>
        <authorList>
            <person name="Srinivasan S."/>
            <person name="Kim M.K."/>
        </authorList>
    </citation>
    <scope>NUCLEOTIDE SEQUENCE [LARGE SCALE GENOMIC DNA]</scope>
    <source>
        <strain evidence="4 5">18JY8-7</strain>
    </source>
</reference>
<feature type="domain" description="Helix-hairpin-helix DNA-binding motif class 1" evidence="3">
    <location>
        <begin position="110"/>
        <end position="129"/>
    </location>
</feature>
<protein>
    <submittedName>
        <fullName evidence="4">Helix-hairpin-helix domain-containing protein</fullName>
    </submittedName>
</protein>
<dbReference type="RefSeq" id="WP_123039773.1">
    <property type="nucleotide sequence ID" value="NZ_CP033433.1"/>
</dbReference>
<keyword evidence="2" id="KW-0812">Transmembrane</keyword>
<dbReference type="InterPro" id="IPR051675">
    <property type="entry name" value="Endo/Exo/Phosphatase_dom_1"/>
</dbReference>
<evidence type="ECO:0000313" key="5">
    <source>
        <dbReference type="Proteomes" id="UP000269097"/>
    </source>
</evidence>
<dbReference type="InterPro" id="IPR004509">
    <property type="entry name" value="Competence_ComEA_HhH"/>
</dbReference>
<feature type="domain" description="Helix-hairpin-helix DNA-binding motif class 1" evidence="3">
    <location>
        <begin position="140"/>
        <end position="159"/>
    </location>
</feature>
<dbReference type="PANTHER" id="PTHR21180">
    <property type="entry name" value="ENDONUCLEASE/EXONUCLEASE/PHOSPHATASE FAMILY DOMAIN-CONTAINING PROTEIN 1"/>
    <property type="match status" value="1"/>
</dbReference>
<dbReference type="InterPro" id="IPR010994">
    <property type="entry name" value="RuvA_2-like"/>
</dbReference>
<dbReference type="GO" id="GO:0003677">
    <property type="term" value="F:DNA binding"/>
    <property type="evidence" value="ECO:0007669"/>
    <property type="project" value="InterPro"/>
</dbReference>
<keyword evidence="2" id="KW-1133">Transmembrane helix</keyword>
<gene>
    <name evidence="4" type="ORF">EAV92_03450</name>
</gene>
<evidence type="ECO:0000256" key="1">
    <source>
        <dbReference type="SAM" id="MobiDB-lite"/>
    </source>
</evidence>
<dbReference type="AlphaFoldDB" id="A0A3G3JU03"/>
<sequence>MAPRFADGSGKSRKGLYGGLAAVSGIALLAYSLGTHKESGIPGWQPANTALQATLAEGEAPVEVSRKPTEEPAVSPSMQASPPPAAAGSGAPSPLPANPAPLDLNRATESELDTLPGIGPAKAKAIVAYRDDRKGFRSVDELLEVKGIGAKLLERIRPLVTLSPGAAGGG</sequence>
<feature type="compositionally biased region" description="Low complexity" evidence="1">
    <location>
        <begin position="72"/>
        <end position="92"/>
    </location>
</feature>
<dbReference type="Gene3D" id="1.10.150.320">
    <property type="entry name" value="Photosystem II 12 kDa extrinsic protein"/>
    <property type="match status" value="1"/>
</dbReference>
<evidence type="ECO:0000259" key="3">
    <source>
        <dbReference type="SMART" id="SM00278"/>
    </source>
</evidence>
<keyword evidence="5" id="KW-1185">Reference proteome</keyword>
<accession>A0A3G3JU03</accession>
<dbReference type="GO" id="GO:0015627">
    <property type="term" value="C:type II protein secretion system complex"/>
    <property type="evidence" value="ECO:0007669"/>
    <property type="project" value="TreeGrafter"/>
</dbReference>
<feature type="transmembrane region" description="Helical" evidence="2">
    <location>
        <begin position="15"/>
        <end position="34"/>
    </location>
</feature>
<dbReference type="InterPro" id="IPR003583">
    <property type="entry name" value="Hlx-hairpin-Hlx_DNA-bd_motif"/>
</dbReference>
<dbReference type="KEGG" id="coh:EAV92_03450"/>
<name>A0A3G3JU03_9BACL</name>
<dbReference type="NCBIfam" id="TIGR00426">
    <property type="entry name" value="competence protein ComEA helix-hairpin-helix repeat region"/>
    <property type="match status" value="1"/>
</dbReference>
<dbReference type="SUPFAM" id="SSF47781">
    <property type="entry name" value="RuvA domain 2-like"/>
    <property type="match status" value="1"/>
</dbReference>
<evidence type="ECO:0000313" key="4">
    <source>
        <dbReference type="EMBL" id="AYQ71710.1"/>
    </source>
</evidence>
<dbReference type="GO" id="GO:0006281">
    <property type="term" value="P:DNA repair"/>
    <property type="evidence" value="ECO:0007669"/>
    <property type="project" value="InterPro"/>
</dbReference>